<evidence type="ECO:0000256" key="5">
    <source>
        <dbReference type="ARBA" id="ARBA00040603"/>
    </source>
</evidence>
<evidence type="ECO:0000256" key="7">
    <source>
        <dbReference type="ARBA" id="ARBA00042988"/>
    </source>
</evidence>
<comment type="catalytic activity">
    <reaction evidence="9">
        <text>(1R,2R)-1,2-dihydrobenzene-1,2-diol + NADP(+) = catechol + NADPH + H(+)</text>
        <dbReference type="Rhea" id="RHEA:16729"/>
        <dbReference type="ChEBI" id="CHEBI:10702"/>
        <dbReference type="ChEBI" id="CHEBI:15378"/>
        <dbReference type="ChEBI" id="CHEBI:18135"/>
        <dbReference type="ChEBI" id="CHEBI:57783"/>
        <dbReference type="ChEBI" id="CHEBI:58349"/>
        <dbReference type="EC" id="1.3.1.20"/>
    </reaction>
</comment>
<dbReference type="RefSeq" id="XP_018320315.1">
    <property type="nucleotide sequence ID" value="XM_018464813.2"/>
</dbReference>
<dbReference type="InterPro" id="IPR036291">
    <property type="entry name" value="NAD(P)-bd_dom_sf"/>
</dbReference>
<evidence type="ECO:0000313" key="14">
    <source>
        <dbReference type="RefSeq" id="XP_018320315.1"/>
    </source>
</evidence>
<dbReference type="Gene3D" id="3.30.360.10">
    <property type="entry name" value="Dihydrodipicolinate Reductase, domain 2"/>
    <property type="match status" value="1"/>
</dbReference>
<dbReference type="Proteomes" id="UP000192223">
    <property type="component" value="Unplaced"/>
</dbReference>
<evidence type="ECO:0000256" key="6">
    <source>
        <dbReference type="ARBA" id="ARBA00042926"/>
    </source>
</evidence>
<evidence type="ECO:0000256" key="3">
    <source>
        <dbReference type="ARBA" id="ARBA00038853"/>
    </source>
</evidence>
<dbReference type="Pfam" id="PF22725">
    <property type="entry name" value="GFO_IDH_MocA_C3"/>
    <property type="match status" value="1"/>
</dbReference>
<comment type="similarity">
    <text evidence="1">Belongs to the Gfo/Idh/MocA family.</text>
</comment>
<evidence type="ECO:0000259" key="12">
    <source>
        <dbReference type="Pfam" id="PF22725"/>
    </source>
</evidence>
<evidence type="ECO:0000256" key="2">
    <source>
        <dbReference type="ARBA" id="ARBA00023002"/>
    </source>
</evidence>
<dbReference type="PANTHER" id="PTHR22604">
    <property type="entry name" value="OXIDOREDUCTASES"/>
    <property type="match status" value="1"/>
</dbReference>
<dbReference type="GeneID" id="108733592"/>
<dbReference type="InterPro" id="IPR050984">
    <property type="entry name" value="Gfo/Idh/MocA_domain"/>
</dbReference>
<dbReference type="KEGG" id="apln:108733592"/>
<evidence type="ECO:0000259" key="11">
    <source>
        <dbReference type="Pfam" id="PF01408"/>
    </source>
</evidence>
<dbReference type="STRING" id="224129.A0A1W4WJX5"/>
<organism evidence="13 15">
    <name type="scientific">Agrilus planipennis</name>
    <name type="common">Emerald ash borer</name>
    <name type="synonym">Agrilus marcopoli</name>
    <dbReference type="NCBI Taxonomy" id="224129"/>
    <lineage>
        <taxon>Eukaryota</taxon>
        <taxon>Metazoa</taxon>
        <taxon>Ecdysozoa</taxon>
        <taxon>Arthropoda</taxon>
        <taxon>Hexapoda</taxon>
        <taxon>Insecta</taxon>
        <taxon>Pterygota</taxon>
        <taxon>Neoptera</taxon>
        <taxon>Endopterygota</taxon>
        <taxon>Coleoptera</taxon>
        <taxon>Polyphaga</taxon>
        <taxon>Elateriformia</taxon>
        <taxon>Buprestoidea</taxon>
        <taxon>Buprestidae</taxon>
        <taxon>Agrilinae</taxon>
        <taxon>Agrilus</taxon>
    </lineage>
</organism>
<dbReference type="InterPro" id="IPR000683">
    <property type="entry name" value="Gfo/Idh/MocA-like_OxRdtase_N"/>
</dbReference>
<evidence type="ECO:0000256" key="4">
    <source>
        <dbReference type="ARBA" id="ARBA00038984"/>
    </source>
</evidence>
<accession>A0A1W4WJX5</accession>
<protein>
    <recommendedName>
        <fullName evidence="5">Trans-1,2-dihydrobenzene-1,2-diol dehydrogenase</fullName>
        <ecNumber evidence="4">1.1.1.179</ecNumber>
        <ecNumber evidence="3">1.3.1.20</ecNumber>
    </recommendedName>
    <alternativeName>
        <fullName evidence="8">D-xylose 1-dehydrogenase</fullName>
    </alternativeName>
    <alternativeName>
        <fullName evidence="7">D-xylose-NADP dehydrogenase</fullName>
    </alternativeName>
    <alternativeName>
        <fullName evidence="6">Dimeric dihydrodiol dehydrogenase</fullName>
    </alternativeName>
</protein>
<evidence type="ECO:0000256" key="1">
    <source>
        <dbReference type="ARBA" id="ARBA00010928"/>
    </source>
</evidence>
<proteinExistence type="inferred from homology"/>
<dbReference type="OrthoDB" id="2129491at2759"/>
<sequence>MALRWGIASAGKISNDFVAATKSLPSSEHQVVAVAARSLKSAQEFAKKLDIPKAYEGYRSLGEDKDVDVVYIGTLNPQHYEVAKLMLEHGKHVLCEKPFTINEKQTRELLELSKKTKLFLMEAVWSRCNPVYDELKKQIDSGIIGEVLYVNACFGFPLDNVDRLNVKEMGGSAVLDLGVYTLQFIQYVFRGLKPIEVAITGHLNKQNVDETAVAVLKYPGGRTGVATCSSRLQLDNVAVVIGTKGTIRVPQFWTPVKLETPNKTFEFDMPKSNAQFFFGNSIGLAFEAEEVRQCIKKGLIESPKITHAETLELAQLMDMIRLKIGNVFPEDS</sequence>
<dbReference type="SUPFAM" id="SSF55347">
    <property type="entry name" value="Glyceraldehyde-3-phosphate dehydrogenase-like, C-terminal domain"/>
    <property type="match status" value="1"/>
</dbReference>
<dbReference type="GO" id="GO:0000166">
    <property type="term" value="F:nucleotide binding"/>
    <property type="evidence" value="ECO:0007669"/>
    <property type="project" value="InterPro"/>
</dbReference>
<comment type="catalytic activity">
    <reaction evidence="10">
        <text>D-xylose + NADP(+) = D-xylono-1,5-lactone + NADPH + H(+)</text>
        <dbReference type="Rhea" id="RHEA:22000"/>
        <dbReference type="ChEBI" id="CHEBI:15378"/>
        <dbReference type="ChEBI" id="CHEBI:15867"/>
        <dbReference type="ChEBI" id="CHEBI:53455"/>
        <dbReference type="ChEBI" id="CHEBI:57783"/>
        <dbReference type="ChEBI" id="CHEBI:58349"/>
        <dbReference type="EC" id="1.1.1.179"/>
    </reaction>
</comment>
<name>A0A1W4WJX5_AGRPL</name>
<feature type="domain" description="GFO/IDH/MocA-like oxidoreductase" evidence="12">
    <location>
        <begin position="133"/>
        <end position="248"/>
    </location>
</feature>
<dbReference type="RefSeq" id="XP_018320325.1">
    <property type="nucleotide sequence ID" value="XM_018464823.2"/>
</dbReference>
<keyword evidence="13" id="KW-1185">Reference proteome</keyword>
<dbReference type="AlphaFoldDB" id="A0A1W4WJX5"/>
<gene>
    <name evidence="14 15" type="primary">LOC108733592</name>
</gene>
<dbReference type="GO" id="GO:0047115">
    <property type="term" value="F:trans-1,2-dihydrobenzene-1,2-diol dehydrogenase activity"/>
    <property type="evidence" value="ECO:0007669"/>
    <property type="project" value="UniProtKB-EC"/>
</dbReference>
<dbReference type="PANTHER" id="PTHR22604:SF105">
    <property type="entry name" value="TRANS-1,2-DIHYDROBENZENE-1,2-DIOL DEHYDROGENASE"/>
    <property type="match status" value="1"/>
</dbReference>
<evidence type="ECO:0000313" key="15">
    <source>
        <dbReference type="RefSeq" id="XP_018320325.1"/>
    </source>
</evidence>
<dbReference type="EC" id="1.1.1.179" evidence="4"/>
<evidence type="ECO:0000256" key="10">
    <source>
        <dbReference type="ARBA" id="ARBA00049233"/>
    </source>
</evidence>
<evidence type="ECO:0000256" key="9">
    <source>
        <dbReference type="ARBA" id="ARBA00047423"/>
    </source>
</evidence>
<reference evidence="14 15" key="1">
    <citation type="submission" date="2025-04" db="UniProtKB">
        <authorList>
            <consortium name="RefSeq"/>
        </authorList>
    </citation>
    <scope>IDENTIFICATION</scope>
    <source>
        <tissue evidence="14 15">Entire body</tissue>
    </source>
</reference>
<dbReference type="EC" id="1.3.1.20" evidence="3"/>
<feature type="domain" description="Gfo/Idh/MocA-like oxidoreductase N-terminal" evidence="11">
    <location>
        <begin position="4"/>
        <end position="121"/>
    </location>
</feature>
<dbReference type="GO" id="GO:0047837">
    <property type="term" value="F:D-xylose 1-dehydrogenase (NADP+) activity"/>
    <property type="evidence" value="ECO:0007669"/>
    <property type="project" value="UniProtKB-EC"/>
</dbReference>
<evidence type="ECO:0000256" key="8">
    <source>
        <dbReference type="ARBA" id="ARBA00043025"/>
    </source>
</evidence>
<dbReference type="Pfam" id="PF01408">
    <property type="entry name" value="GFO_IDH_MocA"/>
    <property type="match status" value="1"/>
</dbReference>
<dbReference type="InterPro" id="IPR055170">
    <property type="entry name" value="GFO_IDH_MocA-like_dom"/>
</dbReference>
<dbReference type="Gene3D" id="3.40.50.720">
    <property type="entry name" value="NAD(P)-binding Rossmann-like Domain"/>
    <property type="match status" value="1"/>
</dbReference>
<dbReference type="SUPFAM" id="SSF51735">
    <property type="entry name" value="NAD(P)-binding Rossmann-fold domains"/>
    <property type="match status" value="1"/>
</dbReference>
<keyword evidence="2" id="KW-0560">Oxidoreductase</keyword>
<evidence type="ECO:0000313" key="13">
    <source>
        <dbReference type="Proteomes" id="UP000192223"/>
    </source>
</evidence>